<evidence type="ECO:0000313" key="7">
    <source>
        <dbReference type="Proteomes" id="UP000501812"/>
    </source>
</evidence>
<dbReference type="SUPFAM" id="SSF103647">
    <property type="entry name" value="TSP type-3 repeat"/>
    <property type="match status" value="1"/>
</dbReference>
<keyword evidence="7" id="KW-1185">Reference proteome</keyword>
<evidence type="ECO:0000256" key="5">
    <source>
        <dbReference type="SAM" id="MobiDB-lite"/>
    </source>
</evidence>
<dbReference type="AlphaFoldDB" id="A0A858RHP1"/>
<evidence type="ECO:0000256" key="2">
    <source>
        <dbReference type="ARBA" id="ARBA00022525"/>
    </source>
</evidence>
<comment type="subcellular location">
    <subcellularLocation>
        <location evidence="1">Secreted</location>
    </subcellularLocation>
</comment>
<sequence>MDRRLRFLIPWLAALLPVMAGERLVVDGYARSVDGGILLGLSPSSTRGFWLASAPGDRFFAPPSRVRWEIEATGGRSAGGQPVAKALGSAPKDFVWPSGEEFSPSKFAGAVTSMNPFENPLDPLGVRTGAPPDFDQDGISDEEDAFPDDPSESMDTDGDGTGNNADPDDDNDGLPDAWEMAYGLDPFAATSTGDTDGDGFSNLAEYEAGTAPNDGGSRFHVKSMSLVSPGVLRLEWDAAPGRTYSLWHLPDLSPGAVMVESGIQAGAGGVIRRELPMSSPRDFYFLKATVTPDP</sequence>
<dbReference type="Gene3D" id="4.10.1080.10">
    <property type="entry name" value="TSP type-3 repeat"/>
    <property type="match status" value="1"/>
</dbReference>
<dbReference type="KEGG" id="luo:HHL09_10670"/>
<keyword evidence="3" id="KW-0732">Signal</keyword>
<dbReference type="GO" id="GO:0005509">
    <property type="term" value="F:calcium ion binding"/>
    <property type="evidence" value="ECO:0007669"/>
    <property type="project" value="InterPro"/>
</dbReference>
<keyword evidence="2" id="KW-0964">Secreted</keyword>
<feature type="region of interest" description="Disordered" evidence="5">
    <location>
        <begin position="118"/>
        <end position="178"/>
    </location>
</feature>
<proteinExistence type="predicted"/>
<dbReference type="InterPro" id="IPR028974">
    <property type="entry name" value="TSP_type-3_rpt"/>
</dbReference>
<dbReference type="EMBL" id="CP051774">
    <property type="protein sequence ID" value="QJE96225.1"/>
    <property type="molecule type" value="Genomic_DNA"/>
</dbReference>
<gene>
    <name evidence="6" type="ORF">HHL09_10670</name>
</gene>
<name>A0A858RHP1_9BACT</name>
<reference evidence="6 7" key="1">
    <citation type="submission" date="2020-04" db="EMBL/GenBank/DDBJ databases">
        <title>Luteolibacter sp. G-1-1-1 isolated from soil.</title>
        <authorList>
            <person name="Dahal R.H."/>
        </authorList>
    </citation>
    <scope>NUCLEOTIDE SEQUENCE [LARGE SCALE GENOMIC DNA]</scope>
    <source>
        <strain evidence="6 7">G-1-1-1</strain>
    </source>
</reference>
<accession>A0A858RHP1</accession>
<evidence type="ECO:0000256" key="3">
    <source>
        <dbReference type="ARBA" id="ARBA00022729"/>
    </source>
</evidence>
<dbReference type="Proteomes" id="UP000501812">
    <property type="component" value="Chromosome"/>
</dbReference>
<keyword evidence="4" id="KW-0106">Calcium</keyword>
<evidence type="ECO:0000313" key="6">
    <source>
        <dbReference type="EMBL" id="QJE96225.1"/>
    </source>
</evidence>
<organism evidence="6 7">
    <name type="scientific">Luteolibacter luteus</name>
    <dbReference type="NCBI Taxonomy" id="2728835"/>
    <lineage>
        <taxon>Bacteria</taxon>
        <taxon>Pseudomonadati</taxon>
        <taxon>Verrucomicrobiota</taxon>
        <taxon>Verrucomicrobiia</taxon>
        <taxon>Verrucomicrobiales</taxon>
        <taxon>Verrucomicrobiaceae</taxon>
        <taxon>Luteolibacter</taxon>
    </lineage>
</organism>
<evidence type="ECO:0000256" key="4">
    <source>
        <dbReference type="ARBA" id="ARBA00022837"/>
    </source>
</evidence>
<dbReference type="InterPro" id="IPR059100">
    <property type="entry name" value="TSP3_bac"/>
</dbReference>
<dbReference type="RefSeq" id="WP_169454626.1">
    <property type="nucleotide sequence ID" value="NZ_CP051774.1"/>
</dbReference>
<evidence type="ECO:0000256" key="1">
    <source>
        <dbReference type="ARBA" id="ARBA00004613"/>
    </source>
</evidence>
<dbReference type="Pfam" id="PF18884">
    <property type="entry name" value="TSP3_bac"/>
    <property type="match status" value="2"/>
</dbReference>
<protein>
    <submittedName>
        <fullName evidence="6">Uncharacterized protein</fullName>
    </submittedName>
</protein>
<feature type="compositionally biased region" description="Acidic residues" evidence="5">
    <location>
        <begin position="134"/>
        <end position="158"/>
    </location>
</feature>